<gene>
    <name evidence="5" type="ORF">AT746_09950</name>
</gene>
<dbReference type="InterPro" id="IPR041492">
    <property type="entry name" value="HAD_2"/>
</dbReference>
<dbReference type="InterPro" id="IPR006439">
    <property type="entry name" value="HAD-SF_hydro_IA"/>
</dbReference>
<dbReference type="Gene3D" id="3.40.50.1000">
    <property type="entry name" value="HAD superfamily/HAD-like"/>
    <property type="match status" value="1"/>
</dbReference>
<dbReference type="EMBL" id="CP013650">
    <property type="protein sequence ID" value="ALS98554.1"/>
    <property type="molecule type" value="Genomic_DNA"/>
</dbReference>
<organism evidence="5 6">
    <name type="scientific">Lacimicrobium alkaliphilum</name>
    <dbReference type="NCBI Taxonomy" id="1526571"/>
    <lineage>
        <taxon>Bacteria</taxon>
        <taxon>Pseudomonadati</taxon>
        <taxon>Pseudomonadota</taxon>
        <taxon>Gammaproteobacteria</taxon>
        <taxon>Alteromonadales</taxon>
        <taxon>Alteromonadaceae</taxon>
        <taxon>Lacimicrobium</taxon>
    </lineage>
</organism>
<dbReference type="GO" id="GO:0046872">
    <property type="term" value="F:metal ion binding"/>
    <property type="evidence" value="ECO:0007669"/>
    <property type="project" value="UniProtKB-KW"/>
</dbReference>
<dbReference type="NCBIfam" id="TIGR01549">
    <property type="entry name" value="HAD-SF-IA-v1"/>
    <property type="match status" value="1"/>
</dbReference>
<dbReference type="KEGG" id="lal:AT746_09950"/>
<sequence length="222" mass="24864">MNNLSSPRAILFDLDGTLLDTARDMGNALNLMLKQHDLPPRHYSEYRPIASHGAKGMLSLGFGERLESLNYDQLRTDFLRYYARQLQQHTCLFDGVALLIAGLEEAGLPWGIVTNKPGHLTIPLLQHFPELSQADVVISGDTLPQRKPHPAQLLLAQKELAVDPGCIWYIGDAERDMQAARAASMVPVLAEYGYICPSEYPHQWDTALRISRPDQLLEYLSS</sequence>
<dbReference type="Pfam" id="PF13419">
    <property type="entry name" value="HAD_2"/>
    <property type="match status" value="1"/>
</dbReference>
<dbReference type="SFLD" id="SFLDG01129">
    <property type="entry name" value="C1.5:_HAD__Beta-PGM__Phosphata"/>
    <property type="match status" value="1"/>
</dbReference>
<name>A0A0U2RMP3_9ALTE</name>
<proteinExistence type="predicted"/>
<dbReference type="SFLD" id="SFLDS00003">
    <property type="entry name" value="Haloacid_Dehalogenase"/>
    <property type="match status" value="1"/>
</dbReference>
<protein>
    <recommendedName>
        <fullName evidence="7">Phosphoglycolate phosphatase</fullName>
    </recommendedName>
</protein>
<keyword evidence="1" id="KW-0479">Metal-binding</keyword>
<dbReference type="Proteomes" id="UP000068447">
    <property type="component" value="Chromosome"/>
</dbReference>
<dbReference type="InterPro" id="IPR023198">
    <property type="entry name" value="PGP-like_dom2"/>
</dbReference>
<dbReference type="Gene3D" id="1.10.150.240">
    <property type="entry name" value="Putative phosphatase, domain 2"/>
    <property type="match status" value="1"/>
</dbReference>
<reference evidence="5 6" key="1">
    <citation type="submission" date="2015-12" db="EMBL/GenBank/DDBJ databases">
        <title>Complete genome of Lacimicrobium alkaliphilum KCTC 32984.</title>
        <authorList>
            <person name="Kim S.-G."/>
            <person name="Lee Y.-J."/>
        </authorList>
    </citation>
    <scope>NUCLEOTIDE SEQUENCE [LARGE SCALE GENOMIC DNA]</scope>
    <source>
        <strain evidence="5 6">YelD216</strain>
    </source>
</reference>
<evidence type="ECO:0008006" key="7">
    <source>
        <dbReference type="Google" id="ProtNLM"/>
    </source>
</evidence>
<accession>A0A0U2RMP3</accession>
<dbReference type="STRING" id="1526571.AT746_09950"/>
<dbReference type="PANTHER" id="PTHR43434">
    <property type="entry name" value="PHOSPHOGLYCOLATE PHOSPHATASE"/>
    <property type="match status" value="1"/>
</dbReference>
<keyword evidence="6" id="KW-1185">Reference proteome</keyword>
<keyword evidence="4" id="KW-0119">Carbohydrate metabolism</keyword>
<dbReference type="GO" id="GO:0008967">
    <property type="term" value="F:phosphoglycolate phosphatase activity"/>
    <property type="evidence" value="ECO:0007669"/>
    <property type="project" value="TreeGrafter"/>
</dbReference>
<dbReference type="PRINTS" id="PR00413">
    <property type="entry name" value="HADHALOGNASE"/>
</dbReference>
<dbReference type="InterPro" id="IPR023214">
    <property type="entry name" value="HAD_sf"/>
</dbReference>
<dbReference type="PANTHER" id="PTHR43434:SF23">
    <property type="entry name" value="PHOSPHOGLYCOLATE PHOSPHATASE"/>
    <property type="match status" value="1"/>
</dbReference>
<evidence type="ECO:0000256" key="1">
    <source>
        <dbReference type="ARBA" id="ARBA00022723"/>
    </source>
</evidence>
<dbReference type="OrthoDB" id="9776368at2"/>
<dbReference type="GO" id="GO:0005829">
    <property type="term" value="C:cytosol"/>
    <property type="evidence" value="ECO:0007669"/>
    <property type="project" value="TreeGrafter"/>
</dbReference>
<dbReference type="GO" id="GO:0006281">
    <property type="term" value="P:DNA repair"/>
    <property type="evidence" value="ECO:0007669"/>
    <property type="project" value="TreeGrafter"/>
</dbReference>
<keyword evidence="2" id="KW-0378">Hydrolase</keyword>
<evidence type="ECO:0000313" key="6">
    <source>
        <dbReference type="Proteomes" id="UP000068447"/>
    </source>
</evidence>
<evidence type="ECO:0000256" key="2">
    <source>
        <dbReference type="ARBA" id="ARBA00022801"/>
    </source>
</evidence>
<evidence type="ECO:0000256" key="4">
    <source>
        <dbReference type="ARBA" id="ARBA00023277"/>
    </source>
</evidence>
<keyword evidence="3" id="KW-0460">Magnesium</keyword>
<evidence type="ECO:0000313" key="5">
    <source>
        <dbReference type="EMBL" id="ALS98554.1"/>
    </source>
</evidence>
<dbReference type="InterPro" id="IPR036412">
    <property type="entry name" value="HAD-like_sf"/>
</dbReference>
<dbReference type="InterPro" id="IPR050155">
    <property type="entry name" value="HAD-like_hydrolase_sf"/>
</dbReference>
<dbReference type="SUPFAM" id="SSF56784">
    <property type="entry name" value="HAD-like"/>
    <property type="match status" value="1"/>
</dbReference>
<evidence type="ECO:0000256" key="3">
    <source>
        <dbReference type="ARBA" id="ARBA00022842"/>
    </source>
</evidence>
<dbReference type="AlphaFoldDB" id="A0A0U2RMP3"/>